<sequence length="144" mass="16316">MIHEGNITLHQCVVIHKSNIILSHTIVTHSRCLIIWLSVERPCARAVKVDSPCPLAQICARGGVVWALTEQRAIFYREGLSTYCAEGEQWKYDTITERQSLEPVCIALGEQGTAWVLDTTGRLWFRTGVTVTTPQGQDQHWWQV</sequence>
<dbReference type="PANTHER" id="PTHR23287:SF16">
    <property type="entry name" value="TECTONIN BETA-PROPELLER REPEAT-CONTAINING PROTEIN 2"/>
    <property type="match status" value="1"/>
</dbReference>
<reference evidence="1" key="1">
    <citation type="journal article" date="2023" name="Science">
        <title>Genome structures resolve the early diversification of teleost fishes.</title>
        <authorList>
            <person name="Parey E."/>
            <person name="Louis A."/>
            <person name="Montfort J."/>
            <person name="Bouchez O."/>
            <person name="Roques C."/>
            <person name="Iampietro C."/>
            <person name="Lluch J."/>
            <person name="Castinel A."/>
            <person name="Donnadieu C."/>
            <person name="Desvignes T."/>
            <person name="Floi Bucao C."/>
            <person name="Jouanno E."/>
            <person name="Wen M."/>
            <person name="Mejri S."/>
            <person name="Dirks R."/>
            <person name="Jansen H."/>
            <person name="Henkel C."/>
            <person name="Chen W.J."/>
            <person name="Zahm M."/>
            <person name="Cabau C."/>
            <person name="Klopp C."/>
            <person name="Thompson A.W."/>
            <person name="Robinson-Rechavi M."/>
            <person name="Braasch I."/>
            <person name="Lecointre G."/>
            <person name="Bobe J."/>
            <person name="Postlethwait J.H."/>
            <person name="Berthelot C."/>
            <person name="Roest Crollius H."/>
            <person name="Guiguen Y."/>
        </authorList>
    </citation>
    <scope>NUCLEOTIDE SEQUENCE</scope>
    <source>
        <strain evidence="1">NC1722</strain>
    </source>
</reference>
<organism evidence="1 2">
    <name type="scientific">Aldrovandia affinis</name>
    <dbReference type="NCBI Taxonomy" id="143900"/>
    <lineage>
        <taxon>Eukaryota</taxon>
        <taxon>Metazoa</taxon>
        <taxon>Chordata</taxon>
        <taxon>Craniata</taxon>
        <taxon>Vertebrata</taxon>
        <taxon>Euteleostomi</taxon>
        <taxon>Actinopterygii</taxon>
        <taxon>Neopterygii</taxon>
        <taxon>Teleostei</taxon>
        <taxon>Notacanthiformes</taxon>
        <taxon>Halosauridae</taxon>
        <taxon>Aldrovandia</taxon>
    </lineage>
</organism>
<dbReference type="Proteomes" id="UP001221898">
    <property type="component" value="Unassembled WGS sequence"/>
</dbReference>
<evidence type="ECO:0000313" key="2">
    <source>
        <dbReference type="Proteomes" id="UP001221898"/>
    </source>
</evidence>
<dbReference type="GO" id="GO:0032527">
    <property type="term" value="P:protein exit from endoplasmic reticulum"/>
    <property type="evidence" value="ECO:0007669"/>
    <property type="project" value="TreeGrafter"/>
</dbReference>
<name>A0AAD7RC46_9TELE</name>
<accession>A0AAD7RC46</accession>
<proteinExistence type="predicted"/>
<dbReference type="PANTHER" id="PTHR23287">
    <property type="entry name" value="RUBY-EYE2-LIKE PROTEIN"/>
    <property type="match status" value="1"/>
</dbReference>
<dbReference type="Pfam" id="PF06462">
    <property type="entry name" value="Hyd_WA"/>
    <property type="match status" value="2"/>
</dbReference>
<gene>
    <name evidence="1" type="ORF">AAFF_G00256250</name>
</gene>
<keyword evidence="2" id="KW-1185">Reference proteome</keyword>
<dbReference type="EMBL" id="JAINUG010000349">
    <property type="protein sequence ID" value="KAJ8377529.1"/>
    <property type="molecule type" value="Genomic_DNA"/>
</dbReference>
<dbReference type="InterPro" id="IPR006624">
    <property type="entry name" value="Beta-propeller_rpt_TECPR"/>
</dbReference>
<dbReference type="SMART" id="SM00706">
    <property type="entry name" value="TECPR"/>
    <property type="match status" value="2"/>
</dbReference>
<dbReference type="GO" id="GO:0005737">
    <property type="term" value="C:cytoplasm"/>
    <property type="evidence" value="ECO:0007669"/>
    <property type="project" value="GOC"/>
</dbReference>
<evidence type="ECO:0000313" key="1">
    <source>
        <dbReference type="EMBL" id="KAJ8377529.1"/>
    </source>
</evidence>
<protein>
    <submittedName>
        <fullName evidence="1">Uncharacterized protein</fullName>
    </submittedName>
</protein>
<dbReference type="AlphaFoldDB" id="A0AAD7RC46"/>
<comment type="caution">
    <text evidence="1">The sequence shown here is derived from an EMBL/GenBank/DDBJ whole genome shotgun (WGS) entry which is preliminary data.</text>
</comment>